<organism evidence="2 3">
    <name type="scientific">Larinioides sclopetarius</name>
    <dbReference type="NCBI Taxonomy" id="280406"/>
    <lineage>
        <taxon>Eukaryota</taxon>
        <taxon>Metazoa</taxon>
        <taxon>Ecdysozoa</taxon>
        <taxon>Arthropoda</taxon>
        <taxon>Chelicerata</taxon>
        <taxon>Arachnida</taxon>
        <taxon>Araneae</taxon>
        <taxon>Araneomorphae</taxon>
        <taxon>Entelegynae</taxon>
        <taxon>Araneoidea</taxon>
        <taxon>Araneidae</taxon>
        <taxon>Larinioides</taxon>
    </lineage>
</organism>
<dbReference type="AlphaFoldDB" id="A0AAV2BZF8"/>
<evidence type="ECO:0000313" key="1">
    <source>
        <dbReference type="EMBL" id="CAL1300636.1"/>
    </source>
</evidence>
<dbReference type="Proteomes" id="UP001497382">
    <property type="component" value="Unassembled WGS sequence"/>
</dbReference>
<evidence type="ECO:0000313" key="3">
    <source>
        <dbReference type="Proteomes" id="UP001497382"/>
    </source>
</evidence>
<accession>A0AAV2BZF8</accession>
<name>A0AAV2BZF8_9ARAC</name>
<protein>
    <submittedName>
        <fullName evidence="2">Uncharacterized protein</fullName>
    </submittedName>
</protein>
<sequence length="21" mass="2392">MQGKSPFLAVCVIKNFLRKVI</sequence>
<evidence type="ECO:0000313" key="2">
    <source>
        <dbReference type="EMBL" id="CAL1301692.1"/>
    </source>
</evidence>
<comment type="caution">
    <text evidence="2">The sequence shown here is derived from an EMBL/GenBank/DDBJ whole genome shotgun (WGS) entry which is preliminary data.</text>
</comment>
<gene>
    <name evidence="1" type="ORF">LARSCL_LOCUS22039</name>
    <name evidence="2" type="ORF">LARSCL_LOCUS22647</name>
</gene>
<proteinExistence type="predicted"/>
<dbReference type="EMBL" id="CAXIEN010000797">
    <property type="protein sequence ID" value="CAL1301692.1"/>
    <property type="molecule type" value="Genomic_DNA"/>
</dbReference>
<dbReference type="EMBL" id="CAXIEN010000568">
    <property type="protein sequence ID" value="CAL1300636.1"/>
    <property type="molecule type" value="Genomic_DNA"/>
</dbReference>
<keyword evidence="3" id="KW-1185">Reference proteome</keyword>
<reference evidence="2 3" key="1">
    <citation type="submission" date="2024-04" db="EMBL/GenBank/DDBJ databases">
        <authorList>
            <person name="Rising A."/>
            <person name="Reimegard J."/>
            <person name="Sonavane S."/>
            <person name="Akerstrom W."/>
            <person name="Nylinder S."/>
            <person name="Hedman E."/>
            <person name="Kallberg Y."/>
        </authorList>
    </citation>
    <scope>NUCLEOTIDE SEQUENCE [LARGE SCALE GENOMIC DNA]</scope>
</reference>